<sequence length="86" mass="9835">ISYVDVLDYFQIAPTQLTPSGCPILSSLRTIYYILEFDGLTLEEIGYMYELKGSYRSAGYYYLAARLKPSCNLIEEYKSNVSPLKN</sequence>
<keyword evidence="2" id="KW-1185">Reference proteome</keyword>
<evidence type="ECO:0000313" key="2">
    <source>
        <dbReference type="Proteomes" id="UP000237105"/>
    </source>
</evidence>
<dbReference type="Proteomes" id="UP000237105">
    <property type="component" value="Unassembled WGS sequence"/>
</dbReference>
<feature type="non-terminal residue" evidence="1">
    <location>
        <position position="1"/>
    </location>
</feature>
<proteinExistence type="predicted"/>
<protein>
    <submittedName>
        <fullName evidence="1">Uncharacterized protein</fullName>
    </submittedName>
</protein>
<comment type="caution">
    <text evidence="1">The sequence shown here is derived from an EMBL/GenBank/DDBJ whole genome shotgun (WGS) entry which is preliminary data.</text>
</comment>
<evidence type="ECO:0000313" key="1">
    <source>
        <dbReference type="EMBL" id="PON54652.1"/>
    </source>
</evidence>
<gene>
    <name evidence="1" type="ORF">PanWU01x14_193930</name>
</gene>
<reference evidence="2" key="1">
    <citation type="submission" date="2016-06" db="EMBL/GenBank/DDBJ databases">
        <title>Parallel loss of symbiosis genes in relatives of nitrogen-fixing non-legume Parasponia.</title>
        <authorList>
            <person name="Van Velzen R."/>
            <person name="Holmer R."/>
            <person name="Bu F."/>
            <person name="Rutten L."/>
            <person name="Van Zeijl A."/>
            <person name="Liu W."/>
            <person name="Santuari L."/>
            <person name="Cao Q."/>
            <person name="Sharma T."/>
            <person name="Shen D."/>
            <person name="Roswanjaya Y."/>
            <person name="Wardhani T."/>
            <person name="Kalhor M.S."/>
            <person name="Jansen J."/>
            <person name="Van den Hoogen J."/>
            <person name="Gungor B."/>
            <person name="Hartog M."/>
            <person name="Hontelez J."/>
            <person name="Verver J."/>
            <person name="Yang W.-C."/>
            <person name="Schijlen E."/>
            <person name="Repin R."/>
            <person name="Schilthuizen M."/>
            <person name="Schranz E."/>
            <person name="Heidstra R."/>
            <person name="Miyata K."/>
            <person name="Fedorova E."/>
            <person name="Kohlen W."/>
            <person name="Bisseling T."/>
            <person name="Smit S."/>
            <person name="Geurts R."/>
        </authorList>
    </citation>
    <scope>NUCLEOTIDE SEQUENCE [LARGE SCALE GENOMIC DNA]</scope>
    <source>
        <strain evidence="2">cv. WU1-14</strain>
    </source>
</reference>
<dbReference type="EMBL" id="JXTB01000192">
    <property type="protein sequence ID" value="PON54652.1"/>
    <property type="molecule type" value="Genomic_DNA"/>
</dbReference>
<organism evidence="1 2">
    <name type="scientific">Parasponia andersonii</name>
    <name type="common">Sponia andersonii</name>
    <dbReference type="NCBI Taxonomy" id="3476"/>
    <lineage>
        <taxon>Eukaryota</taxon>
        <taxon>Viridiplantae</taxon>
        <taxon>Streptophyta</taxon>
        <taxon>Embryophyta</taxon>
        <taxon>Tracheophyta</taxon>
        <taxon>Spermatophyta</taxon>
        <taxon>Magnoliopsida</taxon>
        <taxon>eudicotyledons</taxon>
        <taxon>Gunneridae</taxon>
        <taxon>Pentapetalae</taxon>
        <taxon>rosids</taxon>
        <taxon>fabids</taxon>
        <taxon>Rosales</taxon>
        <taxon>Cannabaceae</taxon>
        <taxon>Parasponia</taxon>
    </lineage>
</organism>
<accession>A0A2P5C0R3</accession>
<dbReference type="AlphaFoldDB" id="A0A2P5C0R3"/>
<name>A0A2P5C0R3_PARAD</name>